<reference evidence="2 3" key="1">
    <citation type="journal article" date="2021" name="Elife">
        <title>Chloroplast acquisition without the gene transfer in kleptoplastic sea slugs, Plakobranchus ocellatus.</title>
        <authorList>
            <person name="Maeda T."/>
            <person name="Takahashi S."/>
            <person name="Yoshida T."/>
            <person name="Shimamura S."/>
            <person name="Takaki Y."/>
            <person name="Nagai Y."/>
            <person name="Toyoda A."/>
            <person name="Suzuki Y."/>
            <person name="Arimoto A."/>
            <person name="Ishii H."/>
            <person name="Satoh N."/>
            <person name="Nishiyama T."/>
            <person name="Hasebe M."/>
            <person name="Maruyama T."/>
            <person name="Minagawa J."/>
            <person name="Obokata J."/>
            <person name="Shigenobu S."/>
        </authorList>
    </citation>
    <scope>NUCLEOTIDE SEQUENCE [LARGE SCALE GENOMIC DNA]</scope>
</reference>
<keyword evidence="1" id="KW-0812">Transmembrane</keyword>
<keyword evidence="1" id="KW-1133">Transmembrane helix</keyword>
<sequence>MIPLVNCPGRFLRMASLSLSRVWQYLAALIVSQGCKVSNRRTPRLSQKTVPIILFADRMTLNFFATVVVLVVVLVEVVVVVVVVVVVMVVVVVVAVFFLTIKFWFH</sequence>
<feature type="transmembrane region" description="Helical" evidence="1">
    <location>
        <begin position="81"/>
        <end position="105"/>
    </location>
</feature>
<evidence type="ECO:0000313" key="2">
    <source>
        <dbReference type="EMBL" id="GFR64241.1"/>
    </source>
</evidence>
<dbReference type="EMBL" id="BMAT01010981">
    <property type="protein sequence ID" value="GFR64241.1"/>
    <property type="molecule type" value="Genomic_DNA"/>
</dbReference>
<protein>
    <submittedName>
        <fullName evidence="2">Uncharacterized protein</fullName>
    </submittedName>
</protein>
<feature type="transmembrane region" description="Helical" evidence="1">
    <location>
        <begin position="52"/>
        <end position="75"/>
    </location>
</feature>
<gene>
    <name evidence="2" type="ORF">ElyMa_005501400</name>
</gene>
<comment type="caution">
    <text evidence="2">The sequence shown here is derived from an EMBL/GenBank/DDBJ whole genome shotgun (WGS) entry which is preliminary data.</text>
</comment>
<name>A0AAV4EUP3_9GAST</name>
<organism evidence="2 3">
    <name type="scientific">Elysia marginata</name>
    <dbReference type="NCBI Taxonomy" id="1093978"/>
    <lineage>
        <taxon>Eukaryota</taxon>
        <taxon>Metazoa</taxon>
        <taxon>Spiralia</taxon>
        <taxon>Lophotrochozoa</taxon>
        <taxon>Mollusca</taxon>
        <taxon>Gastropoda</taxon>
        <taxon>Heterobranchia</taxon>
        <taxon>Euthyneura</taxon>
        <taxon>Panpulmonata</taxon>
        <taxon>Sacoglossa</taxon>
        <taxon>Placobranchoidea</taxon>
        <taxon>Plakobranchidae</taxon>
        <taxon>Elysia</taxon>
    </lineage>
</organism>
<evidence type="ECO:0000313" key="3">
    <source>
        <dbReference type="Proteomes" id="UP000762676"/>
    </source>
</evidence>
<dbReference type="Proteomes" id="UP000762676">
    <property type="component" value="Unassembled WGS sequence"/>
</dbReference>
<accession>A0AAV4EUP3</accession>
<dbReference type="AlphaFoldDB" id="A0AAV4EUP3"/>
<proteinExistence type="predicted"/>
<keyword evidence="1" id="KW-0472">Membrane</keyword>
<evidence type="ECO:0000256" key="1">
    <source>
        <dbReference type="SAM" id="Phobius"/>
    </source>
</evidence>
<keyword evidence="3" id="KW-1185">Reference proteome</keyword>